<proteinExistence type="predicted"/>
<feature type="region of interest" description="Disordered" evidence="1">
    <location>
        <begin position="14"/>
        <end position="49"/>
    </location>
</feature>
<gene>
    <name evidence="2" type="ORF">CLV70_105358</name>
</gene>
<sequence length="49" mass="5947">MATLMQRLQQFLRSPQGQRVVQQGRRQLAKPENQARLRKLATRFQNRRR</sequence>
<comment type="caution">
    <text evidence="2">The sequence shown here is derived from an EMBL/GenBank/DDBJ whole genome shotgun (WGS) entry which is preliminary data.</text>
</comment>
<reference evidence="2 3" key="1">
    <citation type="submission" date="2018-03" db="EMBL/GenBank/DDBJ databases">
        <title>Genomic Encyclopedia of Archaeal and Bacterial Type Strains, Phase II (KMG-II): from individual species to whole genera.</title>
        <authorList>
            <person name="Goeker M."/>
        </authorList>
    </citation>
    <scope>NUCLEOTIDE SEQUENCE [LARGE SCALE GENOMIC DNA]</scope>
    <source>
        <strain evidence="2 3">DSM 45348</strain>
    </source>
</reference>
<name>A0A2T0S9U7_9ACTN</name>
<keyword evidence="3" id="KW-1185">Reference proteome</keyword>
<feature type="compositionally biased region" description="Basic residues" evidence="1">
    <location>
        <begin position="36"/>
        <end position="49"/>
    </location>
</feature>
<organism evidence="2 3">
    <name type="scientific">Pseudosporangium ferrugineum</name>
    <dbReference type="NCBI Taxonomy" id="439699"/>
    <lineage>
        <taxon>Bacteria</taxon>
        <taxon>Bacillati</taxon>
        <taxon>Actinomycetota</taxon>
        <taxon>Actinomycetes</taxon>
        <taxon>Micromonosporales</taxon>
        <taxon>Micromonosporaceae</taxon>
        <taxon>Pseudosporangium</taxon>
    </lineage>
</organism>
<feature type="compositionally biased region" description="Low complexity" evidence="1">
    <location>
        <begin position="16"/>
        <end position="26"/>
    </location>
</feature>
<accession>A0A2T0S9U7</accession>
<dbReference type="Proteomes" id="UP000239209">
    <property type="component" value="Unassembled WGS sequence"/>
</dbReference>
<evidence type="ECO:0000256" key="1">
    <source>
        <dbReference type="SAM" id="MobiDB-lite"/>
    </source>
</evidence>
<evidence type="ECO:0000313" key="2">
    <source>
        <dbReference type="EMBL" id="PRY30188.1"/>
    </source>
</evidence>
<dbReference type="AlphaFoldDB" id="A0A2T0S9U7"/>
<dbReference type="EMBL" id="PVZG01000005">
    <property type="protein sequence ID" value="PRY30188.1"/>
    <property type="molecule type" value="Genomic_DNA"/>
</dbReference>
<dbReference type="RefSeq" id="WP_170148611.1">
    <property type="nucleotide sequence ID" value="NZ_PVZG01000005.1"/>
</dbReference>
<evidence type="ECO:0000313" key="3">
    <source>
        <dbReference type="Proteomes" id="UP000239209"/>
    </source>
</evidence>
<protein>
    <submittedName>
        <fullName evidence="2">Uncharacterized protein</fullName>
    </submittedName>
</protein>